<dbReference type="PANTHER" id="PTHR11697">
    <property type="entry name" value="GENERAL TRANSCRIPTION FACTOR 2-RELATED ZINC FINGER PROTEIN"/>
    <property type="match status" value="1"/>
</dbReference>
<evidence type="ECO:0000313" key="2">
    <source>
        <dbReference type="Proteomes" id="UP000824120"/>
    </source>
</evidence>
<keyword evidence="2" id="KW-1185">Reference proteome</keyword>
<dbReference type="OrthoDB" id="1295614at2759"/>
<dbReference type="PANTHER" id="PTHR11697:SF230">
    <property type="entry name" value="ZINC FINGER, MYM DOMAIN CONTAINING 1"/>
    <property type="match status" value="1"/>
</dbReference>
<reference evidence="1 2" key="1">
    <citation type="submission" date="2020-09" db="EMBL/GenBank/DDBJ databases">
        <title>De no assembly of potato wild relative species, Solanum commersonii.</title>
        <authorList>
            <person name="Cho K."/>
        </authorList>
    </citation>
    <scope>NUCLEOTIDE SEQUENCE [LARGE SCALE GENOMIC DNA]</scope>
    <source>
        <strain evidence="1">LZ3.2</strain>
        <tissue evidence="1">Leaf</tissue>
    </source>
</reference>
<evidence type="ECO:0008006" key="3">
    <source>
        <dbReference type="Google" id="ProtNLM"/>
    </source>
</evidence>
<dbReference type="EMBL" id="JACXVP010000001">
    <property type="protein sequence ID" value="KAG5632070.1"/>
    <property type="molecule type" value="Genomic_DNA"/>
</dbReference>
<name>A0A9J6B5R8_SOLCO</name>
<dbReference type="Proteomes" id="UP000824120">
    <property type="component" value="Chromosome 1"/>
</dbReference>
<dbReference type="InterPro" id="IPR055298">
    <property type="entry name" value="AtLOH3-like"/>
</dbReference>
<dbReference type="AlphaFoldDB" id="A0A9J6B5R8"/>
<comment type="caution">
    <text evidence="1">The sequence shown here is derived from an EMBL/GenBank/DDBJ whole genome shotgun (WGS) entry which is preliminary data.</text>
</comment>
<gene>
    <name evidence="1" type="ORF">H5410_003787</name>
</gene>
<sequence length="89" mass="9941">SGFRGVITILEELNGDNFSMLVDELFDVSRNFTEAIVNLLAQHCLSPSSVRGNCYDGASIMQGEVNDFKMLIREESKSAHSIYLFAHQL</sequence>
<protein>
    <recommendedName>
        <fullName evidence="3">DUF4371 domain-containing protein</fullName>
    </recommendedName>
</protein>
<proteinExistence type="predicted"/>
<feature type="non-terminal residue" evidence="1">
    <location>
        <position position="1"/>
    </location>
</feature>
<accession>A0A9J6B5R8</accession>
<evidence type="ECO:0000313" key="1">
    <source>
        <dbReference type="EMBL" id="KAG5632070.1"/>
    </source>
</evidence>
<organism evidence="1 2">
    <name type="scientific">Solanum commersonii</name>
    <name type="common">Commerson's wild potato</name>
    <name type="synonym">Commerson's nightshade</name>
    <dbReference type="NCBI Taxonomy" id="4109"/>
    <lineage>
        <taxon>Eukaryota</taxon>
        <taxon>Viridiplantae</taxon>
        <taxon>Streptophyta</taxon>
        <taxon>Embryophyta</taxon>
        <taxon>Tracheophyta</taxon>
        <taxon>Spermatophyta</taxon>
        <taxon>Magnoliopsida</taxon>
        <taxon>eudicotyledons</taxon>
        <taxon>Gunneridae</taxon>
        <taxon>Pentapetalae</taxon>
        <taxon>asterids</taxon>
        <taxon>lamiids</taxon>
        <taxon>Solanales</taxon>
        <taxon>Solanaceae</taxon>
        <taxon>Solanoideae</taxon>
        <taxon>Solaneae</taxon>
        <taxon>Solanum</taxon>
    </lineage>
</organism>